<keyword evidence="1" id="KW-0732">Signal</keyword>
<dbReference type="GO" id="GO:0015098">
    <property type="term" value="F:molybdate ion transmembrane transporter activity"/>
    <property type="evidence" value="ECO:0007669"/>
    <property type="project" value="InterPro"/>
</dbReference>
<proteinExistence type="predicted"/>
<dbReference type="InterPro" id="IPR008509">
    <property type="entry name" value="MOT2/MFSD5"/>
</dbReference>
<organism evidence="2 3">
    <name type="scientific">Phoenix dactylifera</name>
    <name type="common">Date palm</name>
    <dbReference type="NCBI Taxonomy" id="42345"/>
    <lineage>
        <taxon>Eukaryota</taxon>
        <taxon>Viridiplantae</taxon>
        <taxon>Streptophyta</taxon>
        <taxon>Embryophyta</taxon>
        <taxon>Tracheophyta</taxon>
        <taxon>Spermatophyta</taxon>
        <taxon>Magnoliopsida</taxon>
        <taxon>Liliopsida</taxon>
        <taxon>Arecaceae</taxon>
        <taxon>Coryphoideae</taxon>
        <taxon>Phoeniceae</taxon>
        <taxon>Phoenix</taxon>
    </lineage>
</organism>
<evidence type="ECO:0000313" key="3">
    <source>
        <dbReference type="RefSeq" id="XP_038974913.1"/>
    </source>
</evidence>
<sequence>MNLFYHVWCFFFFWNLTVGRANCLNKIVAVDASKYRGRKRASVTYCMAYILSCITKHSPEYKVLMLGRVLGGIATSLLFSAFESWLVAEHFKLQLPHQIGNSIYGPYGPQLVVAGGKLQQIWQAHMAQYRPPLGIPAWQTVRLQDPSLLPCAQPPSTFPQPSREMQVGSYQSPSSLQLQELLPIPSSSSLREPHGSGFGTEGAPQLQLLCNAQLM</sequence>
<gene>
    <name evidence="3" type="primary">LOC120106097</name>
</gene>
<accession>A0A8B8ZTR1</accession>
<dbReference type="PANTHER" id="PTHR23516">
    <property type="entry name" value="SAM (S-ADENOSYL METHIONINE) TRANSPORTER"/>
    <property type="match status" value="1"/>
</dbReference>
<dbReference type="RefSeq" id="XP_038974913.1">
    <property type="nucleotide sequence ID" value="XM_039118985.1"/>
</dbReference>
<feature type="signal peptide" evidence="1">
    <location>
        <begin position="1"/>
        <end position="21"/>
    </location>
</feature>
<dbReference type="AlphaFoldDB" id="A0A8B8ZTR1"/>
<dbReference type="Proteomes" id="UP000228380">
    <property type="component" value="Unplaced"/>
</dbReference>
<keyword evidence="2" id="KW-1185">Reference proteome</keyword>
<protein>
    <submittedName>
        <fullName evidence="3">Molybdate-anion transporter-like</fullName>
    </submittedName>
</protein>
<name>A0A8B8ZTR1_PHODC</name>
<dbReference type="GeneID" id="120106097"/>
<feature type="chain" id="PRO_5034160375" evidence="1">
    <location>
        <begin position="22"/>
        <end position="215"/>
    </location>
</feature>
<reference evidence="3" key="1">
    <citation type="submission" date="2025-08" db="UniProtKB">
        <authorList>
            <consortium name="RefSeq"/>
        </authorList>
    </citation>
    <scope>IDENTIFICATION</scope>
    <source>
        <tissue evidence="3">Young leaves</tissue>
    </source>
</reference>
<dbReference type="OrthoDB" id="263957at2759"/>
<dbReference type="KEGG" id="pda:120106097"/>
<dbReference type="Pfam" id="PF05631">
    <property type="entry name" value="MFS_5"/>
    <property type="match status" value="1"/>
</dbReference>
<evidence type="ECO:0000256" key="1">
    <source>
        <dbReference type="SAM" id="SignalP"/>
    </source>
</evidence>
<evidence type="ECO:0000313" key="2">
    <source>
        <dbReference type="Proteomes" id="UP000228380"/>
    </source>
</evidence>
<dbReference type="PANTHER" id="PTHR23516:SF19">
    <property type="entry name" value="MOLYBDATE-ANION TRANSPORTER"/>
    <property type="match status" value="1"/>
</dbReference>
<dbReference type="GO" id="GO:0016020">
    <property type="term" value="C:membrane"/>
    <property type="evidence" value="ECO:0007669"/>
    <property type="project" value="InterPro"/>
</dbReference>